<evidence type="ECO:0000259" key="1">
    <source>
        <dbReference type="Pfam" id="PF22547"/>
    </source>
</evidence>
<gene>
    <name evidence="2" type="ORF">K493DRAFT_319101</name>
</gene>
<sequence length="106" mass="12014">MEDINEIALENGIQESKVQTLCLGRTAAKLEGLDQEAYQIIVKSRNLLKIRQDVFELFVCNGGEPSHFAPSNYYPHITVGYLHRDLFEQDGVFKGTNACWANLRLV</sequence>
<proteinExistence type="predicted"/>
<dbReference type="Pfam" id="PF22547">
    <property type="entry name" value="2H-SAK"/>
    <property type="match status" value="1"/>
</dbReference>
<reference evidence="2 3" key="1">
    <citation type="submission" date="2016-07" db="EMBL/GenBank/DDBJ databases">
        <title>Pervasive Adenine N6-methylation of Active Genes in Fungi.</title>
        <authorList>
            <consortium name="DOE Joint Genome Institute"/>
            <person name="Mondo S.J."/>
            <person name="Dannebaum R.O."/>
            <person name="Kuo R.C."/>
            <person name="Labutti K."/>
            <person name="Haridas S."/>
            <person name="Kuo A."/>
            <person name="Salamov A."/>
            <person name="Ahrendt S.R."/>
            <person name="Lipzen A."/>
            <person name="Sullivan W."/>
            <person name="Andreopoulos W.B."/>
            <person name="Clum A."/>
            <person name="Lindquist E."/>
            <person name="Daum C."/>
            <person name="Ramamoorthy G.K."/>
            <person name="Gryganskyi A."/>
            <person name="Culley D."/>
            <person name="Magnuson J.K."/>
            <person name="James T.Y."/>
            <person name="O'Malley M.A."/>
            <person name="Stajich J.E."/>
            <person name="Spatafora J.W."/>
            <person name="Visel A."/>
            <person name="Grigoriev I.V."/>
        </authorList>
    </citation>
    <scope>NUCLEOTIDE SEQUENCE [LARGE SCALE GENOMIC DNA]</scope>
    <source>
        <strain evidence="2 3">CBS 931.73</strain>
    </source>
</reference>
<accession>A0A1Y1XT64</accession>
<keyword evidence="3" id="KW-1185">Reference proteome</keyword>
<dbReference type="InterPro" id="IPR054498">
    <property type="entry name" value="2H-SAK"/>
</dbReference>
<name>A0A1Y1XT64_9FUNG</name>
<dbReference type="InParanoid" id="A0A1Y1XT64"/>
<comment type="caution">
    <text evidence="2">The sequence shown here is derived from an EMBL/GenBank/DDBJ whole genome shotgun (WGS) entry which is preliminary data.</text>
</comment>
<feature type="domain" description="Swiss Army Knife 2H phosphoesterase" evidence="1">
    <location>
        <begin position="4"/>
        <end position="87"/>
    </location>
</feature>
<dbReference type="EMBL" id="MCFE01000488">
    <property type="protein sequence ID" value="ORX88942.1"/>
    <property type="molecule type" value="Genomic_DNA"/>
</dbReference>
<organism evidence="2 3">
    <name type="scientific">Basidiobolus meristosporus CBS 931.73</name>
    <dbReference type="NCBI Taxonomy" id="1314790"/>
    <lineage>
        <taxon>Eukaryota</taxon>
        <taxon>Fungi</taxon>
        <taxon>Fungi incertae sedis</taxon>
        <taxon>Zoopagomycota</taxon>
        <taxon>Entomophthoromycotina</taxon>
        <taxon>Basidiobolomycetes</taxon>
        <taxon>Basidiobolales</taxon>
        <taxon>Basidiobolaceae</taxon>
        <taxon>Basidiobolus</taxon>
    </lineage>
</organism>
<protein>
    <recommendedName>
        <fullName evidence="1">Swiss Army Knife 2H phosphoesterase domain-containing protein</fullName>
    </recommendedName>
</protein>
<evidence type="ECO:0000313" key="2">
    <source>
        <dbReference type="EMBL" id="ORX88942.1"/>
    </source>
</evidence>
<dbReference type="Proteomes" id="UP000193498">
    <property type="component" value="Unassembled WGS sequence"/>
</dbReference>
<dbReference type="AlphaFoldDB" id="A0A1Y1XT64"/>
<evidence type="ECO:0000313" key="3">
    <source>
        <dbReference type="Proteomes" id="UP000193498"/>
    </source>
</evidence>
<dbReference type="OrthoDB" id="5545695at2759"/>